<accession>A0ABQ2EQC7</accession>
<organism evidence="1 2">
    <name type="scientific">Deinococcus malanensis</name>
    <dbReference type="NCBI Taxonomy" id="1706855"/>
    <lineage>
        <taxon>Bacteria</taxon>
        <taxon>Thermotogati</taxon>
        <taxon>Deinococcota</taxon>
        <taxon>Deinococci</taxon>
        <taxon>Deinococcales</taxon>
        <taxon>Deinococcaceae</taxon>
        <taxon>Deinococcus</taxon>
    </lineage>
</organism>
<reference evidence="2" key="1">
    <citation type="journal article" date="2019" name="Int. J. Syst. Evol. Microbiol.">
        <title>The Global Catalogue of Microorganisms (GCM) 10K type strain sequencing project: providing services to taxonomists for standard genome sequencing and annotation.</title>
        <authorList>
            <consortium name="The Broad Institute Genomics Platform"/>
            <consortium name="The Broad Institute Genome Sequencing Center for Infectious Disease"/>
            <person name="Wu L."/>
            <person name="Ma J."/>
        </authorList>
    </citation>
    <scope>NUCLEOTIDE SEQUENCE [LARGE SCALE GENOMIC DNA]</scope>
    <source>
        <strain evidence="2">JCM 30331</strain>
    </source>
</reference>
<name>A0ABQ2EQC7_9DEIO</name>
<dbReference type="RefSeq" id="WP_189005585.1">
    <property type="nucleotide sequence ID" value="NZ_BMPP01000004.1"/>
</dbReference>
<comment type="caution">
    <text evidence="1">The sequence shown here is derived from an EMBL/GenBank/DDBJ whole genome shotgun (WGS) entry which is preliminary data.</text>
</comment>
<dbReference type="EMBL" id="BMPP01000004">
    <property type="protein sequence ID" value="GGK20706.1"/>
    <property type="molecule type" value="Genomic_DNA"/>
</dbReference>
<dbReference type="Proteomes" id="UP000647587">
    <property type="component" value="Unassembled WGS sequence"/>
</dbReference>
<keyword evidence="2" id="KW-1185">Reference proteome</keyword>
<sequence length="102" mass="10988">MSAAPNLASLNQPLLLAQAIHAFVPALPAARRRHAEASLLGLDRYLGGAAPLLAYTRLTGEAWARTLPEAQPAEARALLGEFRTFLRDGGWLDAARPVNQFD</sequence>
<evidence type="ECO:0000313" key="2">
    <source>
        <dbReference type="Proteomes" id="UP000647587"/>
    </source>
</evidence>
<gene>
    <name evidence="1" type="ORF">GCM10008955_12590</name>
</gene>
<evidence type="ECO:0000313" key="1">
    <source>
        <dbReference type="EMBL" id="GGK20706.1"/>
    </source>
</evidence>
<proteinExistence type="predicted"/>
<protein>
    <submittedName>
        <fullName evidence="1">Uncharacterized protein</fullName>
    </submittedName>
</protein>